<dbReference type="AlphaFoldDB" id="A0A6I4W4C1"/>
<reference evidence="1 2" key="1">
    <citation type="submission" date="2019-12" db="EMBL/GenBank/DDBJ databases">
        <title>Whole-genome analyses of novel actinobacteria.</title>
        <authorList>
            <person name="Sahin N."/>
            <person name="Saygin H."/>
        </authorList>
    </citation>
    <scope>NUCLEOTIDE SEQUENCE [LARGE SCALE GENOMIC DNA]</scope>
    <source>
        <strain evidence="1 2">KC615</strain>
    </source>
</reference>
<evidence type="ECO:0000313" key="1">
    <source>
        <dbReference type="EMBL" id="MXQ55624.1"/>
    </source>
</evidence>
<dbReference type="EMBL" id="WUUL01000016">
    <property type="protein sequence ID" value="MXQ55624.1"/>
    <property type="molecule type" value="Genomic_DNA"/>
</dbReference>
<comment type="caution">
    <text evidence="1">The sequence shown here is derived from an EMBL/GenBank/DDBJ whole genome shotgun (WGS) entry which is preliminary data.</text>
</comment>
<accession>A0A6I4W4C1</accession>
<protein>
    <submittedName>
        <fullName evidence="1">Uncharacterized protein</fullName>
    </submittedName>
</protein>
<dbReference type="Proteomes" id="UP000430692">
    <property type="component" value="Unassembled WGS sequence"/>
</dbReference>
<name>A0A6I4W4C1_9BACL</name>
<dbReference type="RefSeq" id="WP_160802969.1">
    <property type="nucleotide sequence ID" value="NZ_WUUL01000016.1"/>
</dbReference>
<proteinExistence type="predicted"/>
<sequence>MIEMTARMVAAFDLSFTRVQLGNIVGMKINSSDAQFNNQSLKENDFIEF</sequence>
<organism evidence="1 2">
    <name type="scientific">Shimazuella alba</name>
    <dbReference type="NCBI Taxonomy" id="2690964"/>
    <lineage>
        <taxon>Bacteria</taxon>
        <taxon>Bacillati</taxon>
        <taxon>Bacillota</taxon>
        <taxon>Bacilli</taxon>
        <taxon>Bacillales</taxon>
        <taxon>Thermoactinomycetaceae</taxon>
        <taxon>Shimazuella</taxon>
    </lineage>
</organism>
<keyword evidence="2" id="KW-1185">Reference proteome</keyword>
<gene>
    <name evidence="1" type="ORF">GSM42_18225</name>
</gene>
<evidence type="ECO:0000313" key="2">
    <source>
        <dbReference type="Proteomes" id="UP000430692"/>
    </source>
</evidence>